<evidence type="ECO:0000313" key="3">
    <source>
        <dbReference type="EMBL" id="SFT73055.1"/>
    </source>
</evidence>
<keyword evidence="2" id="KW-0614">Plasmid</keyword>
<reference evidence="2 5" key="2">
    <citation type="submission" date="2018-08" db="EMBL/GenBank/DDBJ databases">
        <title>Draft genome sequence of Pseudoalteromonas donghaensis HJ51.</title>
        <authorList>
            <person name="Oh J."/>
            <person name="Roh D."/>
        </authorList>
    </citation>
    <scope>NUCLEOTIDE SEQUENCE [LARGE SCALE GENOMIC DNA]</scope>
    <source>
        <strain evidence="2 5">HJ51</strain>
        <plasmid evidence="2 5">unnamed1</plasmid>
    </source>
</reference>
<dbReference type="EMBL" id="FPAZ01000008">
    <property type="protein sequence ID" value="SFT73055.1"/>
    <property type="molecule type" value="Genomic_DNA"/>
</dbReference>
<feature type="chain" id="PRO_5042238488" evidence="1">
    <location>
        <begin position="21"/>
        <end position="151"/>
    </location>
</feature>
<keyword evidence="1" id="KW-0732">Signal</keyword>
<dbReference type="KEGG" id="pdj:D0907_17470"/>
<sequence>MRYYYCLVLFLFSNSLLASALLDVKPSNKTQFLSLIKAKQGDYALVSGSDEVCKSAPFTLVKQPTQGFTLGSLIDFSDLHNGTQTKKIPDFCIVTSKLKYFVNGIVRTNRYSRCNDESDEGTTVEDLRFEDNDKITYTLSQPSVSCVFEKQ</sequence>
<evidence type="ECO:0000313" key="5">
    <source>
        <dbReference type="Proteomes" id="UP000264605"/>
    </source>
</evidence>
<dbReference type="EMBL" id="CP032091">
    <property type="protein sequence ID" value="AXV67114.1"/>
    <property type="molecule type" value="Genomic_DNA"/>
</dbReference>
<feature type="signal peptide" evidence="1">
    <location>
        <begin position="1"/>
        <end position="20"/>
    </location>
</feature>
<gene>
    <name evidence="2" type="ORF">D0907_17470</name>
    <name evidence="3" type="ORF">SAMN04487854_10893</name>
</gene>
<proteinExistence type="predicted"/>
<dbReference type="Proteomes" id="UP000183805">
    <property type="component" value="Unassembled WGS sequence"/>
</dbReference>
<dbReference type="GeneID" id="99507272"/>
<reference evidence="3 4" key="1">
    <citation type="submission" date="2016-10" db="EMBL/GenBank/DDBJ databases">
        <authorList>
            <person name="Varghese N."/>
            <person name="Submissions S."/>
        </authorList>
    </citation>
    <scope>NUCLEOTIDE SEQUENCE [LARGE SCALE GENOMIC DNA]</scope>
    <source>
        <strain evidence="3 4">CGMCC 1.8499</strain>
    </source>
</reference>
<dbReference type="AlphaFoldDB" id="A0AAD0S2X7"/>
<evidence type="ECO:0000313" key="4">
    <source>
        <dbReference type="Proteomes" id="UP000183805"/>
    </source>
</evidence>
<keyword evidence="4" id="KW-1185">Reference proteome</keyword>
<dbReference type="Proteomes" id="UP000264605">
    <property type="component" value="Plasmid unnamed1"/>
</dbReference>
<geneLocation type="plasmid" evidence="2 5">
    <name>unnamed1</name>
</geneLocation>
<evidence type="ECO:0000313" key="2">
    <source>
        <dbReference type="EMBL" id="AXV67114.1"/>
    </source>
</evidence>
<name>A0AAD0S2X7_9GAMM</name>
<accession>A0AAD0S2X7</accession>
<protein>
    <submittedName>
        <fullName evidence="2">Uncharacterized protein</fullName>
    </submittedName>
</protein>
<evidence type="ECO:0000256" key="1">
    <source>
        <dbReference type="SAM" id="SignalP"/>
    </source>
</evidence>
<dbReference type="RefSeq" id="WP_036972849.1">
    <property type="nucleotide sequence ID" value="NZ_CP032091.1"/>
</dbReference>
<organism evidence="2 5">
    <name type="scientific">Pseudoalteromonas lipolytica</name>
    <dbReference type="NCBI Taxonomy" id="570156"/>
    <lineage>
        <taxon>Bacteria</taxon>
        <taxon>Pseudomonadati</taxon>
        <taxon>Pseudomonadota</taxon>
        <taxon>Gammaproteobacteria</taxon>
        <taxon>Alteromonadales</taxon>
        <taxon>Pseudoalteromonadaceae</taxon>
        <taxon>Pseudoalteromonas</taxon>
    </lineage>
</organism>